<dbReference type="Pfam" id="PF00501">
    <property type="entry name" value="AMP-binding"/>
    <property type="match status" value="1"/>
</dbReference>
<accession>A0A8J2MZ94</accession>
<dbReference type="PANTHER" id="PTHR43107:SF15">
    <property type="entry name" value="FATTY ACID TRANSPORT PROTEIN 3, ISOFORM A"/>
    <property type="match status" value="1"/>
</dbReference>
<evidence type="ECO:0000256" key="16">
    <source>
        <dbReference type="ARBA" id="ARBA00051585"/>
    </source>
</evidence>
<evidence type="ECO:0000313" key="21">
    <source>
        <dbReference type="EMBL" id="CAG5156832.1"/>
    </source>
</evidence>
<dbReference type="EMBL" id="CAJRGZ010000017">
    <property type="protein sequence ID" value="CAG5156832.1"/>
    <property type="molecule type" value="Genomic_DNA"/>
</dbReference>
<comment type="similarity">
    <text evidence="4">Belongs to the ATP-dependent AMP-binding enzyme family.</text>
</comment>
<comment type="subcellular location">
    <subcellularLocation>
        <location evidence="3">Cell membrane</location>
        <topology evidence="3">Multi-pass membrane protein</topology>
    </subcellularLocation>
    <subcellularLocation>
        <location evidence="1">Lipid droplet</location>
    </subcellularLocation>
    <subcellularLocation>
        <location evidence="2">Peroxisome membrane</location>
        <topology evidence="2">Multi-pass membrane protein</topology>
    </subcellularLocation>
</comment>
<keyword evidence="6" id="KW-1003">Cell membrane</keyword>
<dbReference type="GO" id="GO:0005778">
    <property type="term" value="C:peroxisomal membrane"/>
    <property type="evidence" value="ECO:0007669"/>
    <property type="project" value="UniProtKB-SubCell"/>
</dbReference>
<keyword evidence="7" id="KW-0436">Ligase</keyword>
<evidence type="ECO:0000256" key="6">
    <source>
        <dbReference type="ARBA" id="ARBA00022475"/>
    </source>
</evidence>
<protein>
    <recommendedName>
        <fullName evidence="18">Very long-chain fatty acid transport protein</fullName>
    </recommendedName>
    <alternativeName>
        <fullName evidence="19">Very-long-chain acyl-CoA synthetase</fullName>
    </alternativeName>
</protein>
<keyword evidence="10" id="KW-0547">Nucleotide-binding</keyword>
<keyword evidence="11" id="KW-0067">ATP-binding</keyword>
<dbReference type="GO" id="GO:0005524">
    <property type="term" value="F:ATP binding"/>
    <property type="evidence" value="ECO:0007669"/>
    <property type="project" value="UniProtKB-KW"/>
</dbReference>
<evidence type="ECO:0000256" key="5">
    <source>
        <dbReference type="ARBA" id="ARBA00022448"/>
    </source>
</evidence>
<evidence type="ECO:0000256" key="18">
    <source>
        <dbReference type="ARBA" id="ARBA00068795"/>
    </source>
</evidence>
<dbReference type="GO" id="GO:0004467">
    <property type="term" value="F:long-chain fatty acid-CoA ligase activity"/>
    <property type="evidence" value="ECO:0007669"/>
    <property type="project" value="TreeGrafter"/>
</dbReference>
<proteinExistence type="inferred from homology"/>
<dbReference type="SUPFAM" id="SSF56801">
    <property type="entry name" value="Acetyl-CoA synthetase-like"/>
    <property type="match status" value="1"/>
</dbReference>
<evidence type="ECO:0000256" key="14">
    <source>
        <dbReference type="ARBA" id="ARBA00023136"/>
    </source>
</evidence>
<name>A0A8J2MZ94_9PLEO</name>
<keyword evidence="14" id="KW-0472">Membrane</keyword>
<evidence type="ECO:0000256" key="8">
    <source>
        <dbReference type="ARBA" id="ARBA00022677"/>
    </source>
</evidence>
<evidence type="ECO:0000256" key="12">
    <source>
        <dbReference type="ARBA" id="ARBA00022989"/>
    </source>
</evidence>
<dbReference type="PANTHER" id="PTHR43107">
    <property type="entry name" value="LONG-CHAIN FATTY ACID TRANSPORT PROTEIN"/>
    <property type="match status" value="1"/>
</dbReference>
<dbReference type="GO" id="GO:0044539">
    <property type="term" value="P:long-chain fatty acid import into cell"/>
    <property type="evidence" value="ECO:0007669"/>
    <property type="project" value="TreeGrafter"/>
</dbReference>
<evidence type="ECO:0000256" key="19">
    <source>
        <dbReference type="ARBA" id="ARBA00078285"/>
    </source>
</evidence>
<dbReference type="InterPro" id="IPR000873">
    <property type="entry name" value="AMP-dep_synth/lig_dom"/>
</dbReference>
<dbReference type="GO" id="GO:0005324">
    <property type="term" value="F:long-chain fatty acid transmembrane transporter activity"/>
    <property type="evidence" value="ECO:0007669"/>
    <property type="project" value="TreeGrafter"/>
</dbReference>
<evidence type="ECO:0000256" key="4">
    <source>
        <dbReference type="ARBA" id="ARBA00006432"/>
    </source>
</evidence>
<evidence type="ECO:0000256" key="15">
    <source>
        <dbReference type="ARBA" id="ARBA00023140"/>
    </source>
</evidence>
<dbReference type="Gene3D" id="3.30.300.30">
    <property type="match status" value="1"/>
</dbReference>
<comment type="function">
    <text evidence="17">Acyl-CoA synthetase required for both the import of long chain fatty acids (LCFAs) (C14-C18) and the activation very long chain fatty acids (VLCFAs) (C20-C26) by esterification of the fatty acids into metabolically active CoA-thioesters for subsequent degradation or incorporation into phospholipids. The transport and fatty acyl-CoA synthetase activities are genetically separable and are thus independent activities. Esterifies VLCFAs in the peroxisome matrix. The VLCFAs are actively transported into peroxisomes by a PXA1-PXA2 heterodimeric transporter in the peroxisomal membrane.</text>
</comment>
<dbReference type="FunFam" id="3.30.300.30:FF:000002">
    <property type="entry name" value="Long-chain fatty acid transport protein 1"/>
    <property type="match status" value="1"/>
</dbReference>
<evidence type="ECO:0000256" key="7">
    <source>
        <dbReference type="ARBA" id="ARBA00022598"/>
    </source>
</evidence>
<dbReference type="PROSITE" id="PS00455">
    <property type="entry name" value="AMP_BINDING"/>
    <property type="match status" value="1"/>
</dbReference>
<evidence type="ECO:0000256" key="9">
    <source>
        <dbReference type="ARBA" id="ARBA00022692"/>
    </source>
</evidence>
<evidence type="ECO:0000256" key="2">
    <source>
        <dbReference type="ARBA" id="ARBA00004585"/>
    </source>
</evidence>
<evidence type="ECO:0000256" key="3">
    <source>
        <dbReference type="ARBA" id="ARBA00004651"/>
    </source>
</evidence>
<comment type="caution">
    <text evidence="21">The sequence shown here is derived from an EMBL/GenBank/DDBJ whole genome shotgun (WGS) entry which is preliminary data.</text>
</comment>
<evidence type="ECO:0000256" key="17">
    <source>
        <dbReference type="ARBA" id="ARBA00060276"/>
    </source>
</evidence>
<dbReference type="Proteomes" id="UP000676310">
    <property type="component" value="Unassembled WGS sequence"/>
</dbReference>
<keyword evidence="12" id="KW-1133">Transmembrane helix</keyword>
<gene>
    <name evidence="21" type="ORF">ALTATR162_LOCUS4625</name>
</gene>
<evidence type="ECO:0000256" key="13">
    <source>
        <dbReference type="ARBA" id="ARBA00023055"/>
    </source>
</evidence>
<dbReference type="InterPro" id="IPR042099">
    <property type="entry name" value="ANL_N_sf"/>
</dbReference>
<comment type="catalytic activity">
    <reaction evidence="16">
        <text>a very long-chain fatty acid + ATP + CoA = a very long-chain fatty acyl-CoA + AMP + diphosphate</text>
        <dbReference type="Rhea" id="RHEA:54536"/>
        <dbReference type="ChEBI" id="CHEBI:30616"/>
        <dbReference type="ChEBI" id="CHEBI:33019"/>
        <dbReference type="ChEBI" id="CHEBI:57287"/>
        <dbReference type="ChEBI" id="CHEBI:58950"/>
        <dbReference type="ChEBI" id="CHEBI:138261"/>
        <dbReference type="ChEBI" id="CHEBI:456215"/>
    </reaction>
</comment>
<sequence length="626" mass="70055">MALPIIAGAAGTAAIAAYLNAKHHIVHDLKNARGGLSQSQDIVDFITDRATRKRVLTYHVFEDQVRKQPNHPFLIFEGKTWSYKKFFEAFTRVGNWLIDELGIQVDEVVAMDGGNSPEYLMLWFALDAIGAVPSFVNWNLTGTGLVHCARICNSRFLITDADVKSNVEPCRADLEKTGIKIQYYDSSFFASLTNSTPTPESRREHISIESIRTLMYTSGTTGLPKAVVLSTGRELLTGYSVAKYLDLKPEVRMYTCMPLYHGAAHGLCVTPTVHAGSTIVLSRRFSHKTFWPEVAASDANIIQYVGELCRYLLNGPANPYERRHKVQMAWGNGMRPDVWEPFRERFNIPIINELYAATDGLGSTFNRNAGPFTANSIGLRGLIWDWKFSNQEVRVKMDIDTEDIMRDANGFAIRCGVNEPGQVLHRLTPETVASAPGYYNNEGATQDRRITDVFEKGDMWFKSGDMMRQDADGRVFFVDRLGDTFRWKSENVSTNEVADMIGKFPQIAETNVYGVLVPGYDGRAGAASIVMAAGVTEATFDFSALARHAKAVLPSYAVPFFLRVTPALEYTGTLKIQKGRLKKEGVDPDKITGEDKLYWLPPGSDRYLPFAMKDWEAILEKRVRLT</sequence>
<dbReference type="OrthoDB" id="10253869at2759"/>
<evidence type="ECO:0000256" key="10">
    <source>
        <dbReference type="ARBA" id="ARBA00022741"/>
    </source>
</evidence>
<keyword evidence="22" id="KW-1185">Reference proteome</keyword>
<evidence type="ECO:0000313" key="22">
    <source>
        <dbReference type="Proteomes" id="UP000676310"/>
    </source>
</evidence>
<feature type="domain" description="AMP-dependent synthetase/ligase" evidence="20">
    <location>
        <begin position="61"/>
        <end position="404"/>
    </location>
</feature>
<dbReference type="InterPro" id="IPR045851">
    <property type="entry name" value="AMP-bd_C_sf"/>
</dbReference>
<dbReference type="AlphaFoldDB" id="A0A8J2MZ94"/>
<keyword evidence="9" id="KW-0812">Transmembrane</keyword>
<dbReference type="GO" id="GO:0009898">
    <property type="term" value="C:cytoplasmic side of plasma membrane"/>
    <property type="evidence" value="ECO:0007669"/>
    <property type="project" value="TreeGrafter"/>
</dbReference>
<dbReference type="Gene3D" id="3.40.50.12780">
    <property type="entry name" value="N-terminal domain of ligase-like"/>
    <property type="match status" value="1"/>
</dbReference>
<evidence type="ECO:0000256" key="11">
    <source>
        <dbReference type="ARBA" id="ARBA00022840"/>
    </source>
</evidence>
<organism evidence="21 22">
    <name type="scientific">Alternaria atra</name>
    <dbReference type="NCBI Taxonomy" id="119953"/>
    <lineage>
        <taxon>Eukaryota</taxon>
        <taxon>Fungi</taxon>
        <taxon>Dikarya</taxon>
        <taxon>Ascomycota</taxon>
        <taxon>Pezizomycotina</taxon>
        <taxon>Dothideomycetes</taxon>
        <taxon>Pleosporomycetidae</taxon>
        <taxon>Pleosporales</taxon>
        <taxon>Pleosporineae</taxon>
        <taxon>Pleosporaceae</taxon>
        <taxon>Alternaria</taxon>
        <taxon>Alternaria sect. Ulocladioides</taxon>
    </lineage>
</organism>
<keyword evidence="5" id="KW-0813">Transport</keyword>
<keyword evidence="8" id="KW-0551">Lipid droplet</keyword>
<dbReference type="FunFam" id="3.40.50.12780:FF:000019">
    <property type="entry name" value="Long-chain fatty acid transporter"/>
    <property type="match status" value="1"/>
</dbReference>
<evidence type="ECO:0000259" key="20">
    <source>
        <dbReference type="Pfam" id="PF00501"/>
    </source>
</evidence>
<evidence type="ECO:0000256" key="1">
    <source>
        <dbReference type="ARBA" id="ARBA00004502"/>
    </source>
</evidence>
<dbReference type="RefSeq" id="XP_043168175.1">
    <property type="nucleotide sequence ID" value="XM_043312240.1"/>
</dbReference>
<dbReference type="GeneID" id="67016313"/>
<reference evidence="21" key="1">
    <citation type="submission" date="2021-05" db="EMBL/GenBank/DDBJ databases">
        <authorList>
            <person name="Stam R."/>
        </authorList>
    </citation>
    <scope>NUCLEOTIDE SEQUENCE</scope>
    <source>
        <strain evidence="21">CS162</strain>
    </source>
</reference>
<keyword evidence="15" id="KW-0576">Peroxisome</keyword>
<keyword evidence="13" id="KW-0445">Lipid transport</keyword>
<dbReference type="GO" id="GO:0005811">
    <property type="term" value="C:lipid droplet"/>
    <property type="evidence" value="ECO:0007669"/>
    <property type="project" value="UniProtKB-SubCell"/>
</dbReference>
<dbReference type="InterPro" id="IPR020845">
    <property type="entry name" value="AMP-binding_CS"/>
</dbReference>